<reference evidence="2 3" key="1">
    <citation type="submission" date="2019-01" db="EMBL/GenBank/DDBJ databases">
        <title>Weissella sp. nov., a novel lactic acid bacterium isolated from animal feces.</title>
        <authorList>
            <person name="Wang L.-T."/>
        </authorList>
    </citation>
    <scope>NUCLEOTIDE SEQUENCE [LARGE SCALE GENOMIC DNA]</scope>
    <source>
        <strain evidence="2 3">8H-2</strain>
    </source>
</reference>
<keyword evidence="3" id="KW-1185">Reference proteome</keyword>
<protein>
    <recommendedName>
        <fullName evidence="4">Endonuclease</fullName>
    </recommendedName>
</protein>
<name>A0A6C2C9E9_9LACO</name>
<evidence type="ECO:0000256" key="1">
    <source>
        <dbReference type="SAM" id="MobiDB-lite"/>
    </source>
</evidence>
<feature type="compositionally biased region" description="Basic and acidic residues" evidence="1">
    <location>
        <begin position="156"/>
        <end position="166"/>
    </location>
</feature>
<gene>
    <name evidence="2" type="ORF">ESZ50_03070</name>
</gene>
<evidence type="ECO:0008006" key="4">
    <source>
        <dbReference type="Google" id="ProtNLM"/>
    </source>
</evidence>
<dbReference type="Gene3D" id="1.10.287.1490">
    <property type="match status" value="1"/>
</dbReference>
<organism evidence="2 3">
    <name type="scientific">Weissella muntiaci</name>
    <dbReference type="NCBI Taxonomy" id="2508881"/>
    <lineage>
        <taxon>Bacteria</taxon>
        <taxon>Bacillati</taxon>
        <taxon>Bacillota</taxon>
        <taxon>Bacilli</taxon>
        <taxon>Lactobacillales</taxon>
        <taxon>Lactobacillaceae</taxon>
        <taxon>Weissella</taxon>
    </lineage>
</organism>
<dbReference type="RefSeq" id="WP_148622133.1">
    <property type="nucleotide sequence ID" value="NZ_SDGZ01000010.1"/>
</dbReference>
<evidence type="ECO:0000313" key="3">
    <source>
        <dbReference type="Proteomes" id="UP000371977"/>
    </source>
</evidence>
<dbReference type="AlphaFoldDB" id="A0A6C2C9E9"/>
<dbReference type="EMBL" id="SDGZ01000010">
    <property type="protein sequence ID" value="TYC50053.1"/>
    <property type="molecule type" value="Genomic_DNA"/>
</dbReference>
<proteinExistence type="predicted"/>
<dbReference type="Proteomes" id="UP000371977">
    <property type="component" value="Unassembled WGS sequence"/>
</dbReference>
<dbReference type="OrthoDB" id="2300132at2"/>
<sequence length="180" mass="19044">MISKNVKIGVAGLVTVVAAFVGGSTMADNNWIGSGALSNVRSSIDVLVGKNKDLSNKYNQANQELSSSKSSVTSLNAQITSLQSQLTAKQNELNTAVSQANTTRQAEIQSKIAEINQKITEGNQKVAEKQAEVDAKQKEIDSLTTQLAAANSNNEELQKALKDAQNTEKYASDAANSASN</sequence>
<accession>A0A6C2C9E9</accession>
<comment type="caution">
    <text evidence="2">The sequence shown here is derived from an EMBL/GenBank/DDBJ whole genome shotgun (WGS) entry which is preliminary data.</text>
</comment>
<evidence type="ECO:0000313" key="2">
    <source>
        <dbReference type="EMBL" id="TYC50053.1"/>
    </source>
</evidence>
<feature type="region of interest" description="Disordered" evidence="1">
    <location>
        <begin position="154"/>
        <end position="180"/>
    </location>
</feature>